<keyword evidence="6" id="KW-1015">Disulfide bond</keyword>
<evidence type="ECO:0000256" key="5">
    <source>
        <dbReference type="ARBA" id="ARBA00022801"/>
    </source>
</evidence>
<evidence type="ECO:0000256" key="8">
    <source>
        <dbReference type="SAM" id="SignalP"/>
    </source>
</evidence>
<keyword evidence="7" id="KW-0325">Glycoprotein</keyword>
<sequence length="137" mass="14550">MKLRTSTLFVALSVAVPTAFAWGEDGHMAVGFIAMPFLAPKALSFVQSTLGAMYNESLGPAAPWADDVRSEAGFSWSSALHFVDAEDNPPTSCSVSESRDCGNGRCILTAIANYTTRVVDKSLSAEQIQEALKFLGG</sequence>
<dbReference type="PANTHER" id="PTHR33146:SF26">
    <property type="entry name" value="ENDONUCLEASE 4"/>
    <property type="match status" value="1"/>
</dbReference>
<keyword evidence="2" id="KW-0540">Nuclease</keyword>
<name>A0A8H7Y2I7_PSICU</name>
<proteinExistence type="inferred from homology"/>
<feature type="chain" id="PRO_5034214533" evidence="8">
    <location>
        <begin position="24"/>
        <end position="137"/>
    </location>
</feature>
<feature type="signal peptide" evidence="8">
    <location>
        <begin position="1"/>
        <end position="23"/>
    </location>
</feature>
<evidence type="ECO:0000256" key="7">
    <source>
        <dbReference type="ARBA" id="ARBA00023180"/>
    </source>
</evidence>
<dbReference type="InterPro" id="IPR003154">
    <property type="entry name" value="S1/P1nuclease"/>
</dbReference>
<dbReference type="Gene3D" id="1.10.575.10">
    <property type="entry name" value="P1 Nuclease"/>
    <property type="match status" value="1"/>
</dbReference>
<dbReference type="GO" id="GO:0006308">
    <property type="term" value="P:DNA catabolic process"/>
    <property type="evidence" value="ECO:0007669"/>
    <property type="project" value="InterPro"/>
</dbReference>
<organism evidence="9">
    <name type="scientific">Psilocybe cubensis</name>
    <name type="common">Psychedelic mushroom</name>
    <name type="synonym">Stropharia cubensis</name>
    <dbReference type="NCBI Taxonomy" id="181762"/>
    <lineage>
        <taxon>Eukaryota</taxon>
        <taxon>Fungi</taxon>
        <taxon>Dikarya</taxon>
        <taxon>Basidiomycota</taxon>
        <taxon>Agaricomycotina</taxon>
        <taxon>Agaricomycetes</taxon>
        <taxon>Agaricomycetidae</taxon>
        <taxon>Agaricales</taxon>
        <taxon>Agaricineae</taxon>
        <taxon>Strophariaceae</taxon>
        <taxon>Psilocybe</taxon>
    </lineage>
</organism>
<protein>
    <submittedName>
        <fullName evidence="9">Uncharacterized protein</fullName>
    </submittedName>
</protein>
<dbReference type="PANTHER" id="PTHR33146">
    <property type="entry name" value="ENDONUCLEASE 4"/>
    <property type="match status" value="1"/>
</dbReference>
<comment type="caution">
    <text evidence="9">The sequence shown here is derived from an EMBL/GenBank/DDBJ whole genome shotgun (WGS) entry which is preliminary data.</text>
</comment>
<dbReference type="GO" id="GO:0004519">
    <property type="term" value="F:endonuclease activity"/>
    <property type="evidence" value="ECO:0007669"/>
    <property type="project" value="UniProtKB-KW"/>
</dbReference>
<evidence type="ECO:0000256" key="4">
    <source>
        <dbReference type="ARBA" id="ARBA00022759"/>
    </source>
</evidence>
<dbReference type="AlphaFoldDB" id="A0A8H7Y2I7"/>
<evidence type="ECO:0000256" key="3">
    <source>
        <dbReference type="ARBA" id="ARBA00022723"/>
    </source>
</evidence>
<dbReference type="SUPFAM" id="SSF48537">
    <property type="entry name" value="Phospholipase C/P1 nuclease"/>
    <property type="match status" value="1"/>
</dbReference>
<dbReference type="GO" id="GO:0003676">
    <property type="term" value="F:nucleic acid binding"/>
    <property type="evidence" value="ECO:0007669"/>
    <property type="project" value="InterPro"/>
</dbReference>
<dbReference type="GO" id="GO:0046872">
    <property type="term" value="F:metal ion binding"/>
    <property type="evidence" value="ECO:0007669"/>
    <property type="project" value="UniProtKB-KW"/>
</dbReference>
<gene>
    <name evidence="9" type="ORF">JR316_004195</name>
</gene>
<keyword evidence="5" id="KW-0378">Hydrolase</keyword>
<accession>A0A8H7Y2I7</accession>
<dbReference type="CDD" id="cd11010">
    <property type="entry name" value="S1-P1_nuclease"/>
    <property type="match status" value="1"/>
</dbReference>
<dbReference type="GO" id="GO:0016788">
    <property type="term" value="F:hydrolase activity, acting on ester bonds"/>
    <property type="evidence" value="ECO:0007669"/>
    <property type="project" value="InterPro"/>
</dbReference>
<evidence type="ECO:0000256" key="2">
    <source>
        <dbReference type="ARBA" id="ARBA00022722"/>
    </source>
</evidence>
<keyword evidence="8" id="KW-0732">Signal</keyword>
<keyword evidence="4" id="KW-0255">Endonuclease</keyword>
<comment type="similarity">
    <text evidence="1">Belongs to the nuclease type I family.</text>
</comment>
<dbReference type="EMBL" id="JAFIQS010000004">
    <property type="protein sequence ID" value="KAG5169814.1"/>
    <property type="molecule type" value="Genomic_DNA"/>
</dbReference>
<dbReference type="Pfam" id="PF02265">
    <property type="entry name" value="S1-P1_nuclease"/>
    <property type="match status" value="1"/>
</dbReference>
<keyword evidence="3" id="KW-0479">Metal-binding</keyword>
<evidence type="ECO:0000313" key="9">
    <source>
        <dbReference type="EMBL" id="KAG5169814.1"/>
    </source>
</evidence>
<dbReference type="InterPro" id="IPR008947">
    <property type="entry name" value="PLipase_C/P1_nuclease_dom_sf"/>
</dbReference>
<reference evidence="9" key="1">
    <citation type="submission" date="2021-02" db="EMBL/GenBank/DDBJ databases">
        <title>Psilocybe cubensis genome.</title>
        <authorList>
            <person name="Mckernan K.J."/>
            <person name="Crawford S."/>
            <person name="Trippe A."/>
            <person name="Kane L.T."/>
            <person name="Mclaughlin S."/>
        </authorList>
    </citation>
    <scope>NUCLEOTIDE SEQUENCE [LARGE SCALE GENOMIC DNA]</scope>
    <source>
        <strain evidence="9">MGC-MH-2018</strain>
    </source>
</reference>
<evidence type="ECO:0000256" key="1">
    <source>
        <dbReference type="ARBA" id="ARBA00009547"/>
    </source>
</evidence>
<evidence type="ECO:0000256" key="6">
    <source>
        <dbReference type="ARBA" id="ARBA00023157"/>
    </source>
</evidence>